<reference evidence="1 2" key="1">
    <citation type="submission" date="2019-05" db="EMBL/GenBank/DDBJ databases">
        <title>Another draft genome of Portunus trituberculatus and its Hox gene families provides insights of decapod evolution.</title>
        <authorList>
            <person name="Jeong J.-H."/>
            <person name="Song I."/>
            <person name="Kim S."/>
            <person name="Choi T."/>
            <person name="Kim D."/>
            <person name="Ryu S."/>
            <person name="Kim W."/>
        </authorList>
    </citation>
    <scope>NUCLEOTIDE SEQUENCE [LARGE SCALE GENOMIC DNA]</scope>
    <source>
        <tissue evidence="1">Muscle</tissue>
    </source>
</reference>
<sequence length="88" mass="10296">MQQMEKEINVHWDELVSCRSDRLQLLPLLLYRLAVCLDVFTEASSAHSDPNNPGSHFHKEKIFFRPARGPDRAFPFKYHPKLGVFSQR</sequence>
<organism evidence="1 2">
    <name type="scientific">Portunus trituberculatus</name>
    <name type="common">Swimming crab</name>
    <name type="synonym">Neptunus trituberculatus</name>
    <dbReference type="NCBI Taxonomy" id="210409"/>
    <lineage>
        <taxon>Eukaryota</taxon>
        <taxon>Metazoa</taxon>
        <taxon>Ecdysozoa</taxon>
        <taxon>Arthropoda</taxon>
        <taxon>Crustacea</taxon>
        <taxon>Multicrustacea</taxon>
        <taxon>Malacostraca</taxon>
        <taxon>Eumalacostraca</taxon>
        <taxon>Eucarida</taxon>
        <taxon>Decapoda</taxon>
        <taxon>Pleocyemata</taxon>
        <taxon>Brachyura</taxon>
        <taxon>Eubrachyura</taxon>
        <taxon>Portunoidea</taxon>
        <taxon>Portunidae</taxon>
        <taxon>Portuninae</taxon>
        <taxon>Portunus</taxon>
    </lineage>
</organism>
<dbReference type="AlphaFoldDB" id="A0A5B7CTS3"/>
<keyword evidence="2" id="KW-1185">Reference proteome</keyword>
<dbReference type="OrthoDB" id="20582at2759"/>
<gene>
    <name evidence="1" type="primary">thoc5</name>
    <name evidence="1" type="ORF">E2C01_005519</name>
</gene>
<proteinExistence type="predicted"/>
<evidence type="ECO:0000313" key="1">
    <source>
        <dbReference type="EMBL" id="MPC12809.1"/>
    </source>
</evidence>
<accession>A0A5B7CTS3</accession>
<protein>
    <submittedName>
        <fullName evidence="1">THO complex subunit 5</fullName>
    </submittedName>
</protein>
<dbReference type="EMBL" id="VSRR010000238">
    <property type="protein sequence ID" value="MPC12809.1"/>
    <property type="molecule type" value="Genomic_DNA"/>
</dbReference>
<dbReference type="Proteomes" id="UP000324222">
    <property type="component" value="Unassembled WGS sequence"/>
</dbReference>
<name>A0A5B7CTS3_PORTR</name>
<evidence type="ECO:0000313" key="2">
    <source>
        <dbReference type="Proteomes" id="UP000324222"/>
    </source>
</evidence>
<comment type="caution">
    <text evidence="1">The sequence shown here is derived from an EMBL/GenBank/DDBJ whole genome shotgun (WGS) entry which is preliminary data.</text>
</comment>